<dbReference type="Proteomes" id="UP000646211">
    <property type="component" value="Unassembled WGS sequence"/>
</dbReference>
<dbReference type="RefSeq" id="WP_194312924.1">
    <property type="nucleotide sequence ID" value="NZ_JADHEC010000039.1"/>
</dbReference>
<protein>
    <recommendedName>
        <fullName evidence="3">N-acetyltransferase</fullName>
    </recommendedName>
</protein>
<proteinExistence type="predicted"/>
<comment type="caution">
    <text evidence="1">The sequence shown here is derived from an EMBL/GenBank/DDBJ whole genome shotgun (WGS) entry which is preliminary data.</text>
</comment>
<evidence type="ECO:0000313" key="1">
    <source>
        <dbReference type="EMBL" id="MBF2709688.1"/>
    </source>
</evidence>
<dbReference type="AlphaFoldDB" id="A0A930U9Z8"/>
<dbReference type="SUPFAM" id="SSF55729">
    <property type="entry name" value="Acyl-CoA N-acyltransferases (Nat)"/>
    <property type="match status" value="1"/>
</dbReference>
<organism evidence="1 2">
    <name type="scientific">Flavobacterium soyangense</name>
    <dbReference type="NCBI Taxonomy" id="2023265"/>
    <lineage>
        <taxon>Bacteria</taxon>
        <taxon>Pseudomonadati</taxon>
        <taxon>Bacteroidota</taxon>
        <taxon>Flavobacteriia</taxon>
        <taxon>Flavobacteriales</taxon>
        <taxon>Flavobacteriaceae</taxon>
        <taxon>Flavobacterium</taxon>
    </lineage>
</organism>
<sequence>MIYFEKDKKYTGLDFIDINIPSDNAQLAAYYETRKLIFCEEQGLFQVSDYDDKDVNAIPIIAVNHYLGTPDNVVGVVRIYEENKREWFGGRLAVIKEYRSFSKFICPNLFKEKNVSALYQMSVAAGLIYRAVSLANYMGCDKFSAYVQEQNVKLFQRLHWVIEEEIYLHGVKHYLMNANLEAYPAVPIYSNSAVSNSKVA</sequence>
<dbReference type="InterPro" id="IPR024035">
    <property type="entry name" value="MSMEG_0567_GNAT"/>
</dbReference>
<accession>A0A930U9Z8</accession>
<keyword evidence="2" id="KW-1185">Reference proteome</keyword>
<dbReference type="NCBIfam" id="TIGR04045">
    <property type="entry name" value="MSMEG_0567_GNAT"/>
    <property type="match status" value="1"/>
</dbReference>
<gene>
    <name evidence="1" type="ORF">IR213_13985</name>
</gene>
<evidence type="ECO:0008006" key="3">
    <source>
        <dbReference type="Google" id="ProtNLM"/>
    </source>
</evidence>
<dbReference type="InterPro" id="IPR016181">
    <property type="entry name" value="Acyl_CoA_acyltransferase"/>
</dbReference>
<name>A0A930U9Z8_9FLAO</name>
<dbReference type="EMBL" id="JADHEC010000039">
    <property type="protein sequence ID" value="MBF2709688.1"/>
    <property type="molecule type" value="Genomic_DNA"/>
</dbReference>
<evidence type="ECO:0000313" key="2">
    <source>
        <dbReference type="Proteomes" id="UP000646211"/>
    </source>
</evidence>
<reference evidence="1" key="1">
    <citation type="submission" date="2020-11" db="EMBL/GenBank/DDBJ databases">
        <title>Genome of Flavobacterium soyangense.</title>
        <authorList>
            <person name="Liu Q."/>
            <person name="Xin Y.-H."/>
        </authorList>
    </citation>
    <scope>NUCLEOTIDE SEQUENCE</scope>
    <source>
        <strain evidence="1">CGMCC 1.13493</strain>
    </source>
</reference>
<dbReference type="Gene3D" id="3.40.630.30">
    <property type="match status" value="1"/>
</dbReference>